<dbReference type="InterPro" id="IPR000940">
    <property type="entry name" value="NNMT_TEMT_trans"/>
</dbReference>
<dbReference type="AlphaFoldDB" id="A0A183U3N9"/>
<comment type="similarity">
    <text evidence="1">Belongs to the class I-like SAM-binding methyltransferase superfamily. NNMT/PNMT/TEMT family.</text>
</comment>
<sequence>MPSTVKTLLDLGAGEGLFFSNFKIFACEKLNIATTLNLGPTVYVPIVFRNRAEHIYSSDYAEVNREAVRMWVEERCKFDWVRICEHIASIEPKKQSALEMQQQARKKLRAILKVSIVRKCIYKCCTTTTLTFR</sequence>
<evidence type="ECO:0000256" key="1">
    <source>
        <dbReference type="ARBA" id="ARBA00007996"/>
    </source>
</evidence>
<dbReference type="InterPro" id="IPR029063">
    <property type="entry name" value="SAM-dependent_MTases_sf"/>
</dbReference>
<dbReference type="Proteomes" id="UP000050794">
    <property type="component" value="Unassembled WGS sequence"/>
</dbReference>
<dbReference type="PANTHER" id="PTHR10867:SF17">
    <property type="entry name" value="NICOTINAMIDE N-METHYLTRANSFERASE"/>
    <property type="match status" value="1"/>
</dbReference>
<evidence type="ECO:0000256" key="4">
    <source>
        <dbReference type="ARBA" id="ARBA00022691"/>
    </source>
</evidence>
<dbReference type="GO" id="GO:0032259">
    <property type="term" value="P:methylation"/>
    <property type="evidence" value="ECO:0007669"/>
    <property type="project" value="UniProtKB-KW"/>
</dbReference>
<dbReference type="Pfam" id="PF01234">
    <property type="entry name" value="NNMT_PNMT_TEMT"/>
    <property type="match status" value="1"/>
</dbReference>
<evidence type="ECO:0000313" key="5">
    <source>
        <dbReference type="Proteomes" id="UP000050794"/>
    </source>
</evidence>
<protein>
    <submittedName>
        <fullName evidence="6">Methyltransferase</fullName>
    </submittedName>
</protein>
<dbReference type="PROSITE" id="PS51681">
    <property type="entry name" value="SAM_MT_NNMT_PNMT_TEMT"/>
    <property type="match status" value="1"/>
</dbReference>
<dbReference type="Gene3D" id="3.40.50.150">
    <property type="entry name" value="Vaccinia Virus protein VP39"/>
    <property type="match status" value="1"/>
</dbReference>
<proteinExistence type="inferred from homology"/>
<reference evidence="6" key="1">
    <citation type="submission" date="2016-06" db="UniProtKB">
        <authorList>
            <consortium name="WormBaseParasite"/>
        </authorList>
    </citation>
    <scope>IDENTIFICATION</scope>
</reference>
<dbReference type="WBParaSite" id="TCNE_0000310901-mRNA-1">
    <property type="protein sequence ID" value="TCNE_0000310901-mRNA-1"/>
    <property type="gene ID" value="TCNE_0000310901"/>
</dbReference>
<dbReference type="GO" id="GO:0005829">
    <property type="term" value="C:cytosol"/>
    <property type="evidence" value="ECO:0007669"/>
    <property type="project" value="TreeGrafter"/>
</dbReference>
<keyword evidence="5" id="KW-1185">Reference proteome</keyword>
<evidence type="ECO:0000256" key="2">
    <source>
        <dbReference type="ARBA" id="ARBA00022603"/>
    </source>
</evidence>
<dbReference type="GO" id="GO:0008170">
    <property type="term" value="F:N-methyltransferase activity"/>
    <property type="evidence" value="ECO:0007669"/>
    <property type="project" value="TreeGrafter"/>
</dbReference>
<keyword evidence="3" id="KW-0808">Transferase</keyword>
<dbReference type="PANTHER" id="PTHR10867">
    <property type="entry name" value="NNMT/PNMT/TEMT FAMILY MEMBER"/>
    <property type="match status" value="1"/>
</dbReference>
<evidence type="ECO:0000313" key="6">
    <source>
        <dbReference type="WBParaSite" id="TCNE_0000310901-mRNA-1"/>
    </source>
</evidence>
<organism evidence="5 6">
    <name type="scientific">Toxocara canis</name>
    <name type="common">Canine roundworm</name>
    <dbReference type="NCBI Taxonomy" id="6265"/>
    <lineage>
        <taxon>Eukaryota</taxon>
        <taxon>Metazoa</taxon>
        <taxon>Ecdysozoa</taxon>
        <taxon>Nematoda</taxon>
        <taxon>Chromadorea</taxon>
        <taxon>Rhabditida</taxon>
        <taxon>Spirurina</taxon>
        <taxon>Ascaridomorpha</taxon>
        <taxon>Ascaridoidea</taxon>
        <taxon>Toxocaridae</taxon>
        <taxon>Toxocara</taxon>
    </lineage>
</organism>
<keyword evidence="2" id="KW-0489">Methyltransferase</keyword>
<keyword evidence="4" id="KW-0949">S-adenosyl-L-methionine</keyword>
<evidence type="ECO:0000256" key="3">
    <source>
        <dbReference type="ARBA" id="ARBA00022679"/>
    </source>
</evidence>
<accession>A0A183U3N9</accession>
<name>A0A183U3N9_TOXCA</name>